<dbReference type="EMBL" id="JBHTJA010000002">
    <property type="protein sequence ID" value="MFD0899241.1"/>
    <property type="molecule type" value="Genomic_DNA"/>
</dbReference>
<keyword evidence="3" id="KW-1185">Reference proteome</keyword>
<sequence length="94" mass="9743">MLYETAARAAETLSLDVQNLENRRVPLKSKGGDIEWVYWDAGTARLSSAPTGRCSCPTAGPSPHAVRAQSSSARTSDGSDSATTAPASISGCSQ</sequence>
<accession>A0ABW3EHQ4</accession>
<evidence type="ECO:0008006" key="4">
    <source>
        <dbReference type="Google" id="ProtNLM"/>
    </source>
</evidence>
<evidence type="ECO:0000256" key="1">
    <source>
        <dbReference type="SAM" id="MobiDB-lite"/>
    </source>
</evidence>
<protein>
    <recommendedName>
        <fullName evidence="4">Tyr recombinase domain-containing protein</fullName>
    </recommendedName>
</protein>
<dbReference type="Proteomes" id="UP001596972">
    <property type="component" value="Unassembled WGS sequence"/>
</dbReference>
<reference evidence="3" key="1">
    <citation type="journal article" date="2019" name="Int. J. Syst. Evol. Microbiol.">
        <title>The Global Catalogue of Microorganisms (GCM) 10K type strain sequencing project: providing services to taxonomists for standard genome sequencing and annotation.</title>
        <authorList>
            <consortium name="The Broad Institute Genomics Platform"/>
            <consortium name="The Broad Institute Genome Sequencing Center for Infectious Disease"/>
            <person name="Wu L."/>
            <person name="Ma J."/>
        </authorList>
    </citation>
    <scope>NUCLEOTIDE SEQUENCE [LARGE SCALE GENOMIC DNA]</scope>
    <source>
        <strain evidence="3">JCM 31202</strain>
    </source>
</reference>
<feature type="compositionally biased region" description="Low complexity" evidence="1">
    <location>
        <begin position="68"/>
        <end position="88"/>
    </location>
</feature>
<dbReference type="RefSeq" id="WP_378296061.1">
    <property type="nucleotide sequence ID" value="NZ_JBHTJA010000002.1"/>
</dbReference>
<evidence type="ECO:0000313" key="2">
    <source>
        <dbReference type="EMBL" id="MFD0899241.1"/>
    </source>
</evidence>
<organism evidence="2 3">
    <name type="scientific">Actinomadura sediminis</name>
    <dbReference type="NCBI Taxonomy" id="1038904"/>
    <lineage>
        <taxon>Bacteria</taxon>
        <taxon>Bacillati</taxon>
        <taxon>Actinomycetota</taxon>
        <taxon>Actinomycetes</taxon>
        <taxon>Streptosporangiales</taxon>
        <taxon>Thermomonosporaceae</taxon>
        <taxon>Actinomadura</taxon>
    </lineage>
</organism>
<comment type="caution">
    <text evidence="2">The sequence shown here is derived from an EMBL/GenBank/DDBJ whole genome shotgun (WGS) entry which is preliminary data.</text>
</comment>
<proteinExistence type="predicted"/>
<name>A0ABW3EHQ4_9ACTN</name>
<evidence type="ECO:0000313" key="3">
    <source>
        <dbReference type="Proteomes" id="UP001596972"/>
    </source>
</evidence>
<gene>
    <name evidence="2" type="ORF">ACFQ11_02455</name>
</gene>
<feature type="region of interest" description="Disordered" evidence="1">
    <location>
        <begin position="49"/>
        <end position="94"/>
    </location>
</feature>